<reference evidence="5 6" key="1">
    <citation type="submission" date="2024-01" db="EMBL/GenBank/DDBJ databases">
        <title>The genomes of 5 underutilized Papilionoideae crops provide insights into root nodulation and disease resistanc.</title>
        <authorList>
            <person name="Yuan L."/>
        </authorList>
    </citation>
    <scope>NUCLEOTIDE SEQUENCE [LARGE SCALE GENOMIC DNA]</scope>
    <source>
        <strain evidence="5">ZHUSHIDOU_FW_LH</strain>
        <tissue evidence="5">Leaf</tissue>
    </source>
</reference>
<proteinExistence type="predicted"/>
<evidence type="ECO:0000313" key="2">
    <source>
        <dbReference type="EMBL" id="KAK7231246.1"/>
    </source>
</evidence>
<dbReference type="AlphaFoldDB" id="A0AAN9HID7"/>
<evidence type="ECO:0000313" key="6">
    <source>
        <dbReference type="Proteomes" id="UP001372338"/>
    </source>
</evidence>
<keyword evidence="6" id="KW-1185">Reference proteome</keyword>
<evidence type="ECO:0000313" key="3">
    <source>
        <dbReference type="EMBL" id="KAK7231340.1"/>
    </source>
</evidence>
<dbReference type="Proteomes" id="UP001372338">
    <property type="component" value="Unassembled WGS sequence"/>
</dbReference>
<dbReference type="EMBL" id="JAYWIO010000107">
    <property type="protein sequence ID" value="KAK7232542.1"/>
    <property type="molecule type" value="Genomic_DNA"/>
</dbReference>
<accession>A0AAN9HID7</accession>
<evidence type="ECO:0000313" key="5">
    <source>
        <dbReference type="EMBL" id="KAK7235891.1"/>
    </source>
</evidence>
<comment type="caution">
    <text evidence="5">The sequence shown here is derived from an EMBL/GenBank/DDBJ whole genome shotgun (WGS) entry which is preliminary data.</text>
</comment>
<name>A0AAN9HID7_CROPI</name>
<dbReference type="EMBL" id="JAYWIO010000174">
    <property type="protein sequence ID" value="KAK7230745.1"/>
    <property type="molecule type" value="Genomic_DNA"/>
</dbReference>
<evidence type="ECO:0000313" key="1">
    <source>
        <dbReference type="EMBL" id="KAK7230745.1"/>
    </source>
</evidence>
<sequence length="244" mass="26557">MPKGALIRPILVATSAVASANGRIAKKASKGFLHSVCWAKSLFRDDPWPSLVGLDLVKPVVWEQSFGPEMLCKASFLLGDQSMKSFWIPDSFHSGPLASLTLGQICLASSLLLIYFGYNSIVNIEGQSSLLVPQRLIGFELFHLLFPLTFQGKELLFRPPFFIGQIPLSISLPAKSLSLLNRLSARSPISFPELGKSFLISRLVYPSDLSSRSSDPLFPALASLSALALSPRLSDFPELAIPSP</sequence>
<organism evidence="5 6">
    <name type="scientific">Crotalaria pallida</name>
    <name type="common">Smooth rattlebox</name>
    <name type="synonym">Crotalaria striata</name>
    <dbReference type="NCBI Taxonomy" id="3830"/>
    <lineage>
        <taxon>Eukaryota</taxon>
        <taxon>Viridiplantae</taxon>
        <taxon>Streptophyta</taxon>
        <taxon>Embryophyta</taxon>
        <taxon>Tracheophyta</taxon>
        <taxon>Spermatophyta</taxon>
        <taxon>Magnoliopsida</taxon>
        <taxon>eudicotyledons</taxon>
        <taxon>Gunneridae</taxon>
        <taxon>Pentapetalae</taxon>
        <taxon>rosids</taxon>
        <taxon>fabids</taxon>
        <taxon>Fabales</taxon>
        <taxon>Fabaceae</taxon>
        <taxon>Papilionoideae</taxon>
        <taxon>50 kb inversion clade</taxon>
        <taxon>genistoids sensu lato</taxon>
        <taxon>core genistoids</taxon>
        <taxon>Crotalarieae</taxon>
        <taxon>Crotalaria</taxon>
    </lineage>
</organism>
<protein>
    <submittedName>
        <fullName evidence="5">Uncharacterized protein</fullName>
    </submittedName>
</protein>
<dbReference type="EMBL" id="JAYWIO010000156">
    <property type="protein sequence ID" value="KAK7231246.1"/>
    <property type="molecule type" value="Genomic_DNA"/>
</dbReference>
<dbReference type="EMBL" id="JAYWIO010000040">
    <property type="protein sequence ID" value="KAK7235891.1"/>
    <property type="molecule type" value="Genomic_DNA"/>
</dbReference>
<dbReference type="EMBL" id="JAYWIO010000153">
    <property type="protein sequence ID" value="KAK7231340.1"/>
    <property type="molecule type" value="Genomic_DNA"/>
</dbReference>
<gene>
    <name evidence="5" type="ORF">RIF29_45986</name>
    <name evidence="4" type="ORF">RIF29_47805</name>
    <name evidence="3" type="ORF">RIF29_48390</name>
    <name evidence="2" type="ORF">RIF29_48421</name>
    <name evidence="1" type="ORF">RIF29_48586</name>
</gene>
<evidence type="ECO:0000313" key="4">
    <source>
        <dbReference type="EMBL" id="KAK7232542.1"/>
    </source>
</evidence>